<dbReference type="Pfam" id="PF12642">
    <property type="entry name" value="TpcC"/>
    <property type="match status" value="1"/>
</dbReference>
<evidence type="ECO:0000313" key="4">
    <source>
        <dbReference type="Proteomes" id="UP000515789"/>
    </source>
</evidence>
<dbReference type="RefSeq" id="WP_018597000.1">
    <property type="nucleotide sequence ID" value="NZ_CABLBP010000005.1"/>
</dbReference>
<keyword evidence="2" id="KW-0472">Membrane</keyword>
<evidence type="ECO:0008006" key="5">
    <source>
        <dbReference type="Google" id="ProtNLM"/>
    </source>
</evidence>
<feature type="region of interest" description="Disordered" evidence="1">
    <location>
        <begin position="166"/>
        <end position="190"/>
    </location>
</feature>
<accession>A0A7G5N279</accession>
<evidence type="ECO:0000256" key="2">
    <source>
        <dbReference type="SAM" id="Phobius"/>
    </source>
</evidence>
<feature type="compositionally biased region" description="Basic and acidic residues" evidence="1">
    <location>
        <begin position="170"/>
        <end position="190"/>
    </location>
</feature>
<dbReference type="InterPro" id="IPR024735">
    <property type="entry name" value="TcpC"/>
</dbReference>
<sequence>MFKKNRGKVRQSEADERREEDLSEYKLKNVAGWKAARIILWSILIFLIVRGAAAILIPDKNTQTAQKVEKLQKAMDAEMEQRTRILSFASDFAKEYMTYDKDGGEEFKKRLSKYMTEDLSEAADIYDFQTEAKATYADAYRMEQIKDNRTQVYVHVEVAGTVYETVEDTEEKKEEKKDSKDKSKDKTKETVKETAESADIVYTLKVPVQVTKTGFVVDGFPLLVSDKDSYYVQDYEKRSIPSKYSEYKDVDKVEETINNFLTAYYTDKQSVIDYFLHETADKTNFSGLSGENDLALLEIAEIKAYTDTDGNILSVVRYKVQDKRTKTVVMQSSSFTLVEEKGQLYIMSMEPATYSK</sequence>
<dbReference type="AlphaFoldDB" id="A0A7G5N279"/>
<feature type="transmembrane region" description="Helical" evidence="2">
    <location>
        <begin position="38"/>
        <end position="57"/>
    </location>
</feature>
<dbReference type="Proteomes" id="UP000515789">
    <property type="component" value="Chromosome"/>
</dbReference>
<keyword evidence="2" id="KW-0812">Transmembrane</keyword>
<reference evidence="3 4" key="1">
    <citation type="submission" date="2019-04" db="EMBL/GenBank/DDBJ databases">
        <authorList>
            <person name="Schori C."/>
            <person name="Ahrens C."/>
        </authorList>
    </citation>
    <scope>NUCLEOTIDE SEQUENCE [LARGE SCALE GENOMIC DNA]</scope>
    <source>
        <strain evidence="3 4">DSM 2950</strain>
    </source>
</reference>
<gene>
    <name evidence="3" type="ORF">E5259_27275</name>
</gene>
<keyword evidence="2" id="KW-1133">Transmembrane helix</keyword>
<name>A0A7G5N279_9FIRM</name>
<evidence type="ECO:0000313" key="3">
    <source>
        <dbReference type="EMBL" id="QMW80972.1"/>
    </source>
</evidence>
<dbReference type="CDD" id="cd16386">
    <property type="entry name" value="TcpC_N"/>
    <property type="match status" value="1"/>
</dbReference>
<evidence type="ECO:0000256" key="1">
    <source>
        <dbReference type="SAM" id="MobiDB-lite"/>
    </source>
</evidence>
<dbReference type="Gene3D" id="3.10.450.540">
    <property type="match status" value="2"/>
</dbReference>
<dbReference type="CDD" id="cd16428">
    <property type="entry name" value="TcpC_C"/>
    <property type="match status" value="1"/>
</dbReference>
<proteinExistence type="predicted"/>
<organism evidence="3 4">
    <name type="scientific">Blautia producta</name>
    <dbReference type="NCBI Taxonomy" id="33035"/>
    <lineage>
        <taxon>Bacteria</taxon>
        <taxon>Bacillati</taxon>
        <taxon>Bacillota</taxon>
        <taxon>Clostridia</taxon>
        <taxon>Lachnospirales</taxon>
        <taxon>Lachnospiraceae</taxon>
        <taxon>Blautia</taxon>
    </lineage>
</organism>
<protein>
    <recommendedName>
        <fullName evidence="5">Conjugal transfer protein</fullName>
    </recommendedName>
</protein>
<dbReference type="EMBL" id="CP039126">
    <property type="protein sequence ID" value="QMW80972.1"/>
    <property type="molecule type" value="Genomic_DNA"/>
</dbReference>
<dbReference type="InterPro" id="IPR035628">
    <property type="entry name" value="TcpC_C"/>
</dbReference>